<dbReference type="PANTHER" id="PTHR11452:SF75">
    <property type="entry name" value="ALPHA-GALACTOSIDASE MEL1"/>
    <property type="match status" value="1"/>
</dbReference>
<proteinExistence type="inferred from homology"/>
<evidence type="ECO:0000256" key="2">
    <source>
        <dbReference type="ARBA" id="ARBA00009743"/>
    </source>
</evidence>
<dbReference type="GO" id="GO:0005975">
    <property type="term" value="P:carbohydrate metabolic process"/>
    <property type="evidence" value="ECO:0007669"/>
    <property type="project" value="InterPro"/>
</dbReference>
<protein>
    <recommendedName>
        <fullName evidence="3 7">Alpha-galactosidase</fullName>
        <ecNumber evidence="3 7">3.2.1.22</ecNumber>
    </recommendedName>
    <alternativeName>
        <fullName evidence="7">Melibiase</fullName>
    </alternativeName>
</protein>
<keyword evidence="6 7" id="KW-0326">Glycosidase</keyword>
<reference evidence="10 11" key="1">
    <citation type="submission" date="2020-12" db="EMBL/GenBank/DDBJ databases">
        <title>Metabolic potential, ecology and presence of endohyphal bacteria is reflected in genomic diversity of Mucoromycotina.</title>
        <authorList>
            <person name="Muszewska A."/>
            <person name="Okrasinska A."/>
            <person name="Steczkiewicz K."/>
            <person name="Drgas O."/>
            <person name="Orlowska M."/>
            <person name="Perlinska-Lenart U."/>
            <person name="Aleksandrzak-Piekarczyk T."/>
            <person name="Szatraj K."/>
            <person name="Zielenkiewicz U."/>
            <person name="Pilsyk S."/>
            <person name="Malc E."/>
            <person name="Mieczkowski P."/>
            <person name="Kruszewska J.S."/>
            <person name="Biernat P."/>
            <person name="Pawlowska J."/>
        </authorList>
    </citation>
    <scope>NUCLEOTIDE SEQUENCE [LARGE SCALE GENOMIC DNA]</scope>
    <source>
        <strain evidence="10 11">CBS 142.35</strain>
    </source>
</reference>
<dbReference type="SUPFAM" id="SSF51011">
    <property type="entry name" value="Glycosyl hydrolase domain"/>
    <property type="match status" value="1"/>
</dbReference>
<keyword evidence="8" id="KW-1133">Transmembrane helix</keyword>
<dbReference type="Gene3D" id="2.60.120.260">
    <property type="entry name" value="Galactose-binding domain-like"/>
    <property type="match status" value="1"/>
</dbReference>
<sequence>MSKPVCIAKAEPVLPSFAKTPPMGWNTWNKYGCVIDHNLIKQTADTMVSEGYLAAGYEYLNLDDCWQSNNRSDNGTIVVDPFAFPFGIKPVADYIHSKGLKFGIYSSAGRKTCAGRMASLEYEENDAISYGEWGVDYLKYDNCNYDEGVPAPLRFQRMQNALLHTRRDIFFSVCTWGVENTWEWAPDVGHSFRTHDDIYNGWQSVVDILQVHSQVAHLGGPGHWADPDMLEIGNDELSYDESITHFSLWSAMKAPLILGNSLTNVSQELFDIVTNRQVIAVNQDSLGKPALRIIHIKDDQDIWAGPLSNNSMIVVLVNYKSHEQNVTVDVYSELGYKGGYARELWIQHEVNLINSSTITQTLRPHACAMYKITDGYQTRNLTVPVTLKNDSSTYITIEQNTADASVSLRAIRYEAEGLNNLVQGLARRKGCELCSGGAYVMAIGNVNRPQTGTLIYRNITASSGPGEYIMRIQYLDCFSWSTCGDFFTRRWNLRIRVNQGEPFWVYLKSKRNPTVTSDYSIGIVLDKDENNEIIFDDPNAYGPSIDYIELIPRNNDNNNFNNVHQRQQEGRGSNVFELSFWESGDPLATTKLTRVLTDFFWELLFIVICCVLTLRVLLLIYKRKHRLSHYNQL</sequence>
<gene>
    <name evidence="10" type="ORF">INT45_005608</name>
</gene>
<dbReference type="PROSITE" id="PS00512">
    <property type="entry name" value="ALPHA_GALACTOSIDASE"/>
    <property type="match status" value="1"/>
</dbReference>
<feature type="domain" description="Alpha galactosidase C-terminal" evidence="9">
    <location>
        <begin position="298"/>
        <end position="372"/>
    </location>
</feature>
<dbReference type="Gene3D" id="3.20.20.70">
    <property type="entry name" value="Aldolase class I"/>
    <property type="match status" value="1"/>
</dbReference>
<evidence type="ECO:0000256" key="8">
    <source>
        <dbReference type="SAM" id="Phobius"/>
    </source>
</evidence>
<keyword evidence="11" id="KW-1185">Reference proteome</keyword>
<evidence type="ECO:0000313" key="11">
    <source>
        <dbReference type="Proteomes" id="UP000646827"/>
    </source>
</evidence>
<dbReference type="GO" id="GO:0004557">
    <property type="term" value="F:alpha-galactosidase activity"/>
    <property type="evidence" value="ECO:0007669"/>
    <property type="project" value="UniProtKB-EC"/>
</dbReference>
<evidence type="ECO:0000256" key="4">
    <source>
        <dbReference type="ARBA" id="ARBA00022729"/>
    </source>
</evidence>
<dbReference type="EMBL" id="JAEPRB010000029">
    <property type="protein sequence ID" value="KAG2225364.1"/>
    <property type="molecule type" value="Genomic_DNA"/>
</dbReference>
<feature type="transmembrane region" description="Helical" evidence="8">
    <location>
        <begin position="599"/>
        <end position="621"/>
    </location>
</feature>
<keyword evidence="7" id="KW-1015">Disulfide bond</keyword>
<dbReference type="InterPro" id="IPR041233">
    <property type="entry name" value="Melibiase_C"/>
</dbReference>
<organism evidence="10 11">
    <name type="scientific">Circinella minor</name>
    <dbReference type="NCBI Taxonomy" id="1195481"/>
    <lineage>
        <taxon>Eukaryota</taxon>
        <taxon>Fungi</taxon>
        <taxon>Fungi incertae sedis</taxon>
        <taxon>Mucoromycota</taxon>
        <taxon>Mucoromycotina</taxon>
        <taxon>Mucoromycetes</taxon>
        <taxon>Mucorales</taxon>
        <taxon>Lichtheimiaceae</taxon>
        <taxon>Circinella</taxon>
    </lineage>
</organism>
<dbReference type="EC" id="3.2.1.22" evidence="3 7"/>
<keyword evidence="4" id="KW-0732">Signal</keyword>
<keyword evidence="5 7" id="KW-0378">Hydrolase</keyword>
<dbReference type="Proteomes" id="UP000646827">
    <property type="component" value="Unassembled WGS sequence"/>
</dbReference>
<dbReference type="PRINTS" id="PR00740">
    <property type="entry name" value="GLHYDRLASE27"/>
</dbReference>
<keyword evidence="8" id="KW-0812">Transmembrane</keyword>
<dbReference type="Pfam" id="PF17801">
    <property type="entry name" value="Melibiase_C"/>
    <property type="match status" value="1"/>
</dbReference>
<dbReference type="InterPro" id="IPR013785">
    <property type="entry name" value="Aldolase_TIM"/>
</dbReference>
<keyword evidence="8" id="KW-0472">Membrane</keyword>
<dbReference type="AlphaFoldDB" id="A0A8H7S9P4"/>
<evidence type="ECO:0000256" key="1">
    <source>
        <dbReference type="ARBA" id="ARBA00001255"/>
    </source>
</evidence>
<dbReference type="InterPro" id="IPR013780">
    <property type="entry name" value="Glyco_hydro_b"/>
</dbReference>
<dbReference type="InterPro" id="IPR017853">
    <property type="entry name" value="GH"/>
</dbReference>
<evidence type="ECO:0000259" key="9">
    <source>
        <dbReference type="Pfam" id="PF17801"/>
    </source>
</evidence>
<comment type="catalytic activity">
    <reaction evidence="1 7">
        <text>Hydrolysis of terminal, non-reducing alpha-D-galactose residues in alpha-D-galactosides, including galactose oligosaccharides, galactomannans and galactolipids.</text>
        <dbReference type="EC" id="3.2.1.22"/>
    </reaction>
</comment>
<dbReference type="Gene3D" id="2.60.40.1180">
    <property type="entry name" value="Golgi alpha-mannosidase II"/>
    <property type="match status" value="1"/>
</dbReference>
<dbReference type="CDD" id="cd14792">
    <property type="entry name" value="GH27"/>
    <property type="match status" value="1"/>
</dbReference>
<evidence type="ECO:0000313" key="10">
    <source>
        <dbReference type="EMBL" id="KAG2225364.1"/>
    </source>
</evidence>
<dbReference type="OrthoDB" id="5795902at2759"/>
<name>A0A8H7S9P4_9FUNG</name>
<evidence type="ECO:0000256" key="7">
    <source>
        <dbReference type="RuleBase" id="RU361168"/>
    </source>
</evidence>
<evidence type="ECO:0000256" key="3">
    <source>
        <dbReference type="ARBA" id="ARBA00012755"/>
    </source>
</evidence>
<evidence type="ECO:0000256" key="6">
    <source>
        <dbReference type="ARBA" id="ARBA00023295"/>
    </source>
</evidence>
<dbReference type="InterPro" id="IPR000111">
    <property type="entry name" value="Glyco_hydro_27/36_CS"/>
</dbReference>
<comment type="similarity">
    <text evidence="2 7">Belongs to the glycosyl hydrolase 27 family.</text>
</comment>
<dbReference type="PANTHER" id="PTHR11452">
    <property type="entry name" value="ALPHA-GALACTOSIDASE/ALPHA-N-ACETYLGALACTOSAMINIDASE"/>
    <property type="match status" value="1"/>
</dbReference>
<accession>A0A8H7S9P4</accession>
<dbReference type="SUPFAM" id="SSF51445">
    <property type="entry name" value="(Trans)glycosidases"/>
    <property type="match status" value="1"/>
</dbReference>
<dbReference type="InterPro" id="IPR002241">
    <property type="entry name" value="Glyco_hydro_27"/>
</dbReference>
<dbReference type="Pfam" id="PF16499">
    <property type="entry name" value="Melibiase_2"/>
    <property type="match status" value="1"/>
</dbReference>
<dbReference type="FunFam" id="3.20.20.70:FF:000197">
    <property type="entry name" value="Alpha-galactosidase"/>
    <property type="match status" value="1"/>
</dbReference>
<evidence type="ECO:0000256" key="5">
    <source>
        <dbReference type="ARBA" id="ARBA00022801"/>
    </source>
</evidence>
<comment type="caution">
    <text evidence="10">The sequence shown here is derived from an EMBL/GenBank/DDBJ whole genome shotgun (WGS) entry which is preliminary data.</text>
</comment>